<dbReference type="OrthoDB" id="195732at2"/>
<accession>A0A1A8T6E3</accession>
<keyword evidence="3" id="KW-1185">Reference proteome</keyword>
<feature type="chain" id="PRO_5008378831" description="Cache domain-containing protein" evidence="1">
    <location>
        <begin position="20"/>
        <end position="188"/>
    </location>
</feature>
<evidence type="ECO:0000256" key="1">
    <source>
        <dbReference type="SAM" id="SignalP"/>
    </source>
</evidence>
<dbReference type="EMBL" id="FLOB01000001">
    <property type="protein sequence ID" value="SBS26647.1"/>
    <property type="molecule type" value="Genomic_DNA"/>
</dbReference>
<dbReference type="STRING" id="1792290.MSP8886_00662"/>
<organism evidence="2 3">
    <name type="scientific">Marinomonas spartinae</name>
    <dbReference type="NCBI Taxonomy" id="1792290"/>
    <lineage>
        <taxon>Bacteria</taxon>
        <taxon>Pseudomonadati</taxon>
        <taxon>Pseudomonadota</taxon>
        <taxon>Gammaproteobacteria</taxon>
        <taxon>Oceanospirillales</taxon>
        <taxon>Oceanospirillaceae</taxon>
        <taxon>Marinomonas</taxon>
    </lineage>
</organism>
<sequence>MKKALLFTTLISIPSILFANEFEGQLTELANTQVRELVSSPKVIEAVEVQNQRNAPLSQSDIDNLDQQWRAEVSSADQPLISKVLGNPLSAYLMSAQEKSDGLYTEIFIMDNKGLNVGQSSVTSDYWQGDEAKWQQTFLKGSGAIYVGDVEEDESTQTFQSQISYTISDPKTGEAIGAITVGVNIDQM</sequence>
<protein>
    <recommendedName>
        <fullName evidence="4">Cache domain-containing protein</fullName>
    </recommendedName>
</protein>
<reference evidence="2 3" key="1">
    <citation type="submission" date="2016-06" db="EMBL/GenBank/DDBJ databases">
        <authorList>
            <person name="Kjaerup R.B."/>
            <person name="Dalgaard T.S."/>
            <person name="Juul-Madsen H.R."/>
        </authorList>
    </citation>
    <scope>NUCLEOTIDE SEQUENCE [LARGE SCALE GENOMIC DNA]</scope>
    <source>
        <strain evidence="2 3">CECT 8886</strain>
    </source>
</reference>
<proteinExistence type="predicted"/>
<evidence type="ECO:0008006" key="4">
    <source>
        <dbReference type="Google" id="ProtNLM"/>
    </source>
</evidence>
<feature type="signal peptide" evidence="1">
    <location>
        <begin position="1"/>
        <end position="19"/>
    </location>
</feature>
<name>A0A1A8T6E3_9GAMM</name>
<evidence type="ECO:0000313" key="2">
    <source>
        <dbReference type="EMBL" id="SBS26647.1"/>
    </source>
</evidence>
<gene>
    <name evidence="2" type="ORF">MSP8886_00662</name>
</gene>
<evidence type="ECO:0000313" key="3">
    <source>
        <dbReference type="Proteomes" id="UP000092544"/>
    </source>
</evidence>
<dbReference type="RefSeq" id="WP_067012611.1">
    <property type="nucleotide sequence ID" value="NZ_FLOB01000001.1"/>
</dbReference>
<dbReference type="Proteomes" id="UP000092544">
    <property type="component" value="Unassembled WGS sequence"/>
</dbReference>
<keyword evidence="1" id="KW-0732">Signal</keyword>
<dbReference type="AlphaFoldDB" id="A0A1A8T6E3"/>